<keyword evidence="2" id="KW-0067">ATP-binding</keyword>
<dbReference type="PANTHER" id="PTHR44533">
    <property type="entry name" value="DEAD/H RNA HELICASE, PUTATIVE-RELATED"/>
    <property type="match status" value="1"/>
</dbReference>
<dbReference type="AlphaFoldDB" id="A0A9P9F0S9"/>
<dbReference type="GO" id="GO:0016787">
    <property type="term" value="F:hydrolase activity"/>
    <property type="evidence" value="ECO:0007669"/>
    <property type="project" value="UniProtKB-KW"/>
</dbReference>
<dbReference type="EMBL" id="JAGMUU010000007">
    <property type="protein sequence ID" value="KAH7149469.1"/>
    <property type="molecule type" value="Genomic_DNA"/>
</dbReference>
<evidence type="ECO:0000313" key="5">
    <source>
        <dbReference type="Proteomes" id="UP000717696"/>
    </source>
</evidence>
<evidence type="ECO:0000256" key="1">
    <source>
        <dbReference type="ARBA" id="ARBA00022801"/>
    </source>
</evidence>
<dbReference type="SUPFAM" id="SSF52540">
    <property type="entry name" value="P-loop containing nucleoside triphosphate hydrolases"/>
    <property type="match status" value="1"/>
</dbReference>
<keyword evidence="1" id="KW-0378">Hydrolase</keyword>
<dbReference type="InterPro" id="IPR052431">
    <property type="entry name" value="SKI2_subfamily_helicases"/>
</dbReference>
<keyword evidence="5" id="KW-1185">Reference proteome</keyword>
<dbReference type="PANTHER" id="PTHR44533:SF4">
    <property type="entry name" value="DEAD_H RNA HELICASE, PUTATIVE-RELATED"/>
    <property type="match status" value="1"/>
</dbReference>
<dbReference type="GO" id="GO:0004386">
    <property type="term" value="F:helicase activity"/>
    <property type="evidence" value="ECO:0007669"/>
    <property type="project" value="UniProtKB-KW"/>
</dbReference>
<reference evidence="4" key="1">
    <citation type="journal article" date="2021" name="Nat. Commun.">
        <title>Genetic determinants of endophytism in the Arabidopsis root mycobiome.</title>
        <authorList>
            <person name="Mesny F."/>
            <person name="Miyauchi S."/>
            <person name="Thiergart T."/>
            <person name="Pickel B."/>
            <person name="Atanasova L."/>
            <person name="Karlsson M."/>
            <person name="Huettel B."/>
            <person name="Barry K.W."/>
            <person name="Haridas S."/>
            <person name="Chen C."/>
            <person name="Bauer D."/>
            <person name="Andreopoulos W."/>
            <person name="Pangilinan J."/>
            <person name="LaButti K."/>
            <person name="Riley R."/>
            <person name="Lipzen A."/>
            <person name="Clum A."/>
            <person name="Drula E."/>
            <person name="Henrissat B."/>
            <person name="Kohler A."/>
            <person name="Grigoriev I.V."/>
            <person name="Martin F.M."/>
            <person name="Hacquard S."/>
        </authorList>
    </citation>
    <scope>NUCLEOTIDE SEQUENCE</scope>
    <source>
        <strain evidence="4">MPI-CAGE-AT-0021</strain>
    </source>
</reference>
<dbReference type="Gene3D" id="3.40.50.300">
    <property type="entry name" value="P-loop containing nucleotide triphosphate hydrolases"/>
    <property type="match status" value="1"/>
</dbReference>
<keyword evidence="2" id="KW-0347">Helicase</keyword>
<protein>
    <submittedName>
        <fullName evidence="4">Uncharacterized protein</fullName>
    </submittedName>
</protein>
<keyword evidence="3" id="KW-0812">Transmembrane</keyword>
<accession>A0A9P9F0S9</accession>
<sequence length="53" mass="6108">MNLRYRQIVEMLFRRGYLRVVVAAGALALGMNMPLKTVIFSGDSIFLTIQNYR</sequence>
<keyword evidence="2" id="KW-0547">Nucleotide-binding</keyword>
<feature type="transmembrane region" description="Helical" evidence="3">
    <location>
        <begin position="16"/>
        <end position="35"/>
    </location>
</feature>
<proteinExistence type="predicted"/>
<organism evidence="4 5">
    <name type="scientific">Dactylonectria estremocensis</name>
    <dbReference type="NCBI Taxonomy" id="1079267"/>
    <lineage>
        <taxon>Eukaryota</taxon>
        <taxon>Fungi</taxon>
        <taxon>Dikarya</taxon>
        <taxon>Ascomycota</taxon>
        <taxon>Pezizomycotina</taxon>
        <taxon>Sordariomycetes</taxon>
        <taxon>Hypocreomycetidae</taxon>
        <taxon>Hypocreales</taxon>
        <taxon>Nectriaceae</taxon>
        <taxon>Dactylonectria</taxon>
    </lineage>
</organism>
<dbReference type="Proteomes" id="UP000717696">
    <property type="component" value="Unassembled WGS sequence"/>
</dbReference>
<gene>
    <name evidence="4" type="ORF">B0J13DRAFT_621328</name>
</gene>
<evidence type="ECO:0000256" key="2">
    <source>
        <dbReference type="ARBA" id="ARBA00022806"/>
    </source>
</evidence>
<keyword evidence="3" id="KW-0472">Membrane</keyword>
<keyword evidence="3" id="KW-1133">Transmembrane helix</keyword>
<dbReference type="InterPro" id="IPR027417">
    <property type="entry name" value="P-loop_NTPase"/>
</dbReference>
<evidence type="ECO:0000313" key="4">
    <source>
        <dbReference type="EMBL" id="KAH7149469.1"/>
    </source>
</evidence>
<name>A0A9P9F0S9_9HYPO</name>
<comment type="caution">
    <text evidence="4">The sequence shown here is derived from an EMBL/GenBank/DDBJ whole genome shotgun (WGS) entry which is preliminary data.</text>
</comment>
<dbReference type="GO" id="GO:0005737">
    <property type="term" value="C:cytoplasm"/>
    <property type="evidence" value="ECO:0007669"/>
    <property type="project" value="TreeGrafter"/>
</dbReference>
<evidence type="ECO:0000256" key="3">
    <source>
        <dbReference type="SAM" id="Phobius"/>
    </source>
</evidence>